<feature type="transmembrane region" description="Helical" evidence="1">
    <location>
        <begin position="73"/>
        <end position="93"/>
    </location>
</feature>
<comment type="caution">
    <text evidence="2">The sequence shown here is derived from an EMBL/GenBank/DDBJ whole genome shotgun (WGS) entry which is preliminary data.</text>
</comment>
<keyword evidence="1" id="KW-0472">Membrane</keyword>
<dbReference type="Proteomes" id="UP000287224">
    <property type="component" value="Unassembled WGS sequence"/>
</dbReference>
<dbReference type="EMBL" id="BIFQ01000002">
    <property type="protein sequence ID" value="GCE10048.1"/>
    <property type="molecule type" value="Genomic_DNA"/>
</dbReference>
<dbReference type="AlphaFoldDB" id="A0A401ZT07"/>
<evidence type="ECO:0000313" key="2">
    <source>
        <dbReference type="EMBL" id="GCE10048.1"/>
    </source>
</evidence>
<reference evidence="3" key="1">
    <citation type="submission" date="2018-12" db="EMBL/GenBank/DDBJ databases">
        <title>Tengunoibacter tsumagoiensis gen. nov., sp. nov., Dictyobacter kobayashii sp. nov., D. alpinus sp. nov., and D. joshuensis sp. nov. and description of Dictyobacteraceae fam. nov. within the order Ktedonobacterales isolated from Tengu-no-mugimeshi.</title>
        <authorList>
            <person name="Wang C.M."/>
            <person name="Zheng Y."/>
            <person name="Sakai Y."/>
            <person name="Toyoda A."/>
            <person name="Minakuchi Y."/>
            <person name="Abe K."/>
            <person name="Yokota A."/>
            <person name="Yabe S."/>
        </authorList>
    </citation>
    <scope>NUCLEOTIDE SEQUENCE [LARGE SCALE GENOMIC DNA]</scope>
    <source>
        <strain evidence="3">S-27</strain>
    </source>
</reference>
<feature type="transmembrane region" description="Helical" evidence="1">
    <location>
        <begin position="39"/>
        <end position="61"/>
    </location>
</feature>
<gene>
    <name evidence="2" type="ORF">KDAU_73770</name>
</gene>
<name>A0A401ZT07_9CHLR</name>
<evidence type="ECO:0000256" key="1">
    <source>
        <dbReference type="SAM" id="Phobius"/>
    </source>
</evidence>
<proteinExistence type="predicted"/>
<protein>
    <submittedName>
        <fullName evidence="2">Uncharacterized protein</fullName>
    </submittedName>
</protein>
<keyword evidence="1" id="KW-0812">Transmembrane</keyword>
<evidence type="ECO:0000313" key="3">
    <source>
        <dbReference type="Proteomes" id="UP000287224"/>
    </source>
</evidence>
<feature type="transmembrane region" description="Helical" evidence="1">
    <location>
        <begin position="99"/>
        <end position="115"/>
    </location>
</feature>
<organism evidence="2 3">
    <name type="scientific">Dictyobacter aurantiacus</name>
    <dbReference type="NCBI Taxonomy" id="1936993"/>
    <lineage>
        <taxon>Bacteria</taxon>
        <taxon>Bacillati</taxon>
        <taxon>Chloroflexota</taxon>
        <taxon>Ktedonobacteria</taxon>
        <taxon>Ktedonobacterales</taxon>
        <taxon>Dictyobacteraceae</taxon>
        <taxon>Dictyobacter</taxon>
    </lineage>
</organism>
<keyword evidence="3" id="KW-1185">Reference proteome</keyword>
<sequence>MKVGVSMKKTLLGIAALLLLGGMVHIGLGIAQMIWVSGLVLDVLWFTSAGFALVYIAFINYLVTTAGPTQTRFFVIGHTTNILGCILLGLILIKLPAPHVALLFLLLVAETGLMIRTHMQVKKGSLTYTTV</sequence>
<accession>A0A401ZT07</accession>
<keyword evidence="1" id="KW-1133">Transmembrane helix</keyword>